<dbReference type="Gene3D" id="3.90.226.10">
    <property type="entry name" value="2-enoyl-CoA Hydratase, Chain A, domain 1"/>
    <property type="match status" value="1"/>
</dbReference>
<dbReference type="SUPFAM" id="SSF52096">
    <property type="entry name" value="ClpP/crotonase"/>
    <property type="match status" value="1"/>
</dbReference>
<dbReference type="OMA" id="SCDMVVC"/>
<dbReference type="AlphaFoldDB" id="A0A0G4J5X9"/>
<dbReference type="GO" id="GO:0003824">
    <property type="term" value="F:catalytic activity"/>
    <property type="evidence" value="ECO:0007669"/>
    <property type="project" value="InterPro"/>
</dbReference>
<keyword evidence="4" id="KW-0496">Mitochondrion</keyword>
<gene>
    <name evidence="3" type="ORF">PBRA_002899</name>
    <name evidence="4" type="ORF">PLBR_LOCUS2250</name>
</gene>
<dbReference type="PANTHER" id="PTHR11941:SF173">
    <property type="entry name" value="3-HYDROXYBUTYRYL-COA DEHYDRATASE-LIKE PROTEIN, MITOCHONDRIAL"/>
    <property type="match status" value="1"/>
</dbReference>
<dbReference type="PANTHER" id="PTHR11941">
    <property type="entry name" value="ENOYL-COA HYDRATASE-RELATED"/>
    <property type="match status" value="1"/>
</dbReference>
<dbReference type="PROSITE" id="PS00166">
    <property type="entry name" value="ENOYL_COA_HYDRATASE"/>
    <property type="match status" value="1"/>
</dbReference>
<accession>A0A0G4J5X9</accession>
<sequence length="262" mass="28091">MASGAHVLLSTSAAGVRTLVLNTPRTLNSMTPDVGGAFKAAVVAANRDMSVRALVVTGAGPAFSSGGNLGFLKQRIDGDPRESAAQLVEFYSRFLVVRKSRVPVVAAINGTAFGAGICLALACDYRICESSAKLSFNFARLGIHSGMAGSYYLPKLVRPDIATRLLLTGEVLTGRQAYDLGIVSEVADGVDSVKERAGQLAAQIASNPPEIVQAMLRTLRRQQDVGLNEALYHEGDCQAKHFRLPYIAKNIDDFERRPRKVE</sequence>
<name>A0A0G4J5X9_PLABS</name>
<dbReference type="EMBL" id="OVEO01000003">
    <property type="protein sequence ID" value="SPQ95035.1"/>
    <property type="molecule type" value="Genomic_DNA"/>
</dbReference>
<keyword evidence="5" id="KW-1185">Reference proteome</keyword>
<evidence type="ECO:0000256" key="1">
    <source>
        <dbReference type="ARBA" id="ARBA00005254"/>
    </source>
</evidence>
<organism evidence="3 5">
    <name type="scientific">Plasmodiophora brassicae</name>
    <name type="common">Clubroot disease agent</name>
    <dbReference type="NCBI Taxonomy" id="37360"/>
    <lineage>
        <taxon>Eukaryota</taxon>
        <taxon>Sar</taxon>
        <taxon>Rhizaria</taxon>
        <taxon>Endomyxa</taxon>
        <taxon>Phytomyxea</taxon>
        <taxon>Plasmodiophorida</taxon>
        <taxon>Plasmodiophoridae</taxon>
        <taxon>Plasmodiophora</taxon>
    </lineage>
</organism>
<reference evidence="4 6" key="2">
    <citation type="submission" date="2018-03" db="EMBL/GenBank/DDBJ databases">
        <authorList>
            <person name="Fogelqvist J."/>
        </authorList>
    </citation>
    <scope>NUCLEOTIDE SEQUENCE [LARGE SCALE GENOMIC DNA]</scope>
</reference>
<protein>
    <recommendedName>
        <fullName evidence="7">Enoyl-CoA hydratase</fullName>
    </recommendedName>
</protein>
<dbReference type="Proteomes" id="UP000039324">
    <property type="component" value="Unassembled WGS sequence"/>
</dbReference>
<evidence type="ECO:0000256" key="2">
    <source>
        <dbReference type="RuleBase" id="RU003707"/>
    </source>
</evidence>
<dbReference type="InterPro" id="IPR029045">
    <property type="entry name" value="ClpP/crotonase-like_dom_sf"/>
</dbReference>
<dbReference type="InterPro" id="IPR001753">
    <property type="entry name" value="Enoyl-CoA_hydra/iso"/>
</dbReference>
<dbReference type="GO" id="GO:0005739">
    <property type="term" value="C:mitochondrion"/>
    <property type="evidence" value="ECO:0007669"/>
    <property type="project" value="TreeGrafter"/>
</dbReference>
<proteinExistence type="inferred from homology"/>
<evidence type="ECO:0000313" key="3">
    <source>
        <dbReference type="EMBL" id="CEP02932.1"/>
    </source>
</evidence>
<evidence type="ECO:0000313" key="6">
    <source>
        <dbReference type="Proteomes" id="UP000290189"/>
    </source>
</evidence>
<dbReference type="Pfam" id="PF00378">
    <property type="entry name" value="ECH_1"/>
    <property type="match status" value="1"/>
</dbReference>
<dbReference type="GO" id="GO:0006635">
    <property type="term" value="P:fatty acid beta-oxidation"/>
    <property type="evidence" value="ECO:0007669"/>
    <property type="project" value="TreeGrafter"/>
</dbReference>
<dbReference type="STRING" id="37360.A0A0G4J5X9"/>
<dbReference type="Proteomes" id="UP000290189">
    <property type="component" value="Unassembled WGS sequence"/>
</dbReference>
<dbReference type="InterPro" id="IPR018376">
    <property type="entry name" value="Enoyl-CoA_hyd/isom_CS"/>
</dbReference>
<reference evidence="3 5" key="1">
    <citation type="submission" date="2015-02" db="EMBL/GenBank/DDBJ databases">
        <authorList>
            <person name="Chooi Y.-H."/>
        </authorList>
    </citation>
    <scope>NUCLEOTIDE SEQUENCE [LARGE SCALE GENOMIC DNA]</scope>
    <source>
        <strain evidence="3">E3</strain>
    </source>
</reference>
<dbReference type="OrthoDB" id="2139957at2759"/>
<evidence type="ECO:0000313" key="4">
    <source>
        <dbReference type="EMBL" id="SPQ95035.1"/>
    </source>
</evidence>
<comment type="similarity">
    <text evidence="1 2">Belongs to the enoyl-CoA hydratase/isomerase family.</text>
</comment>
<dbReference type="CDD" id="cd06558">
    <property type="entry name" value="crotonase-like"/>
    <property type="match status" value="1"/>
</dbReference>
<evidence type="ECO:0008006" key="7">
    <source>
        <dbReference type="Google" id="ProtNLM"/>
    </source>
</evidence>
<evidence type="ECO:0000313" key="5">
    <source>
        <dbReference type="Proteomes" id="UP000039324"/>
    </source>
</evidence>
<geneLocation type="mitochondrion" evidence="4"/>
<dbReference type="EMBL" id="CDSF01000133">
    <property type="protein sequence ID" value="CEP02932.1"/>
    <property type="molecule type" value="Genomic_DNA"/>
</dbReference>